<feature type="compositionally biased region" description="Basic and acidic residues" evidence="1">
    <location>
        <begin position="1630"/>
        <end position="1650"/>
    </location>
</feature>
<feature type="compositionally biased region" description="Low complexity" evidence="1">
    <location>
        <begin position="1552"/>
        <end position="1564"/>
    </location>
</feature>
<keyword evidence="3" id="KW-1185">Reference proteome</keyword>
<feature type="compositionally biased region" description="Polar residues" evidence="1">
    <location>
        <begin position="1652"/>
        <end position="1669"/>
    </location>
</feature>
<feature type="compositionally biased region" description="Basic and acidic residues" evidence="1">
    <location>
        <begin position="776"/>
        <end position="787"/>
    </location>
</feature>
<feature type="region of interest" description="Disordered" evidence="1">
    <location>
        <begin position="1327"/>
        <end position="1359"/>
    </location>
</feature>
<feature type="compositionally biased region" description="Basic and acidic residues" evidence="1">
    <location>
        <begin position="868"/>
        <end position="884"/>
    </location>
</feature>
<feature type="compositionally biased region" description="Basic and acidic residues" evidence="1">
    <location>
        <begin position="1680"/>
        <end position="1701"/>
    </location>
</feature>
<accession>A0A3S3NK06</accession>
<feature type="non-terminal residue" evidence="2">
    <location>
        <position position="1"/>
    </location>
</feature>
<feature type="region of interest" description="Disordered" evidence="1">
    <location>
        <begin position="951"/>
        <end position="1138"/>
    </location>
</feature>
<dbReference type="OrthoDB" id="6513662at2759"/>
<feature type="compositionally biased region" description="Polar residues" evidence="1">
    <location>
        <begin position="989"/>
        <end position="1018"/>
    </location>
</feature>
<feature type="region of interest" description="Disordered" evidence="1">
    <location>
        <begin position="618"/>
        <end position="646"/>
    </location>
</feature>
<feature type="compositionally biased region" description="Polar residues" evidence="1">
    <location>
        <begin position="1034"/>
        <end position="1053"/>
    </location>
</feature>
<dbReference type="Proteomes" id="UP000285301">
    <property type="component" value="Unassembled WGS sequence"/>
</dbReference>
<feature type="region of interest" description="Disordered" evidence="1">
    <location>
        <begin position="776"/>
        <end position="818"/>
    </location>
</feature>
<feature type="compositionally biased region" description="Polar residues" evidence="1">
    <location>
        <begin position="1774"/>
        <end position="1796"/>
    </location>
</feature>
<feature type="region of interest" description="Disordered" evidence="1">
    <location>
        <begin position="1486"/>
        <end position="1733"/>
    </location>
</feature>
<proteinExistence type="predicted"/>
<evidence type="ECO:0000256" key="1">
    <source>
        <dbReference type="SAM" id="MobiDB-lite"/>
    </source>
</evidence>
<feature type="compositionally biased region" description="Acidic residues" evidence="1">
    <location>
        <begin position="1108"/>
        <end position="1118"/>
    </location>
</feature>
<name>A0A3S3NK06_9ACAR</name>
<sequence length="1796" mass="197480">SKCADIEITEIQAFDSAKQLEGFQTIPADKQSKAKNVTFDDGKETNENTSIECKETEQSLIIGQADKNLGEQIFQSKDHDVMSDVETHEHVDKSETFVSDVIISPFSFTVAMIVPNVEQKLEFFSVDGKMNLFSENDFQCEKSSNEINGKPSAEEIATANVEKNDSERKILNTYNKILENESNESSVSKRTQLNENVVDFFPSNVIEFKVPLENECISKIESGNVVENFQSELMVNNVIEFKVPCVESVLDLNNEEISTIASEEIEFLIDPSTKVVSACRENRTDSSEKRIDDATDKSEKLMAGIDTETRFSAINESLPNFKKMHEISDLSETPVDETLSFSEKQTFDSGNKVGVYSSVEKVQSTKSTEDEYSKSKTVKESDQIQSSNFVEQLIQTSLIVFKVNENAENDEKSVINEPKDRSSNAMRSPLTDVNSKIACDSIVDEAEAIFTKPGFFATNFREEMQKDMKMEGPLRGNKVLENQSSLEVEIGSGTSMETLSPDMERIRSEPITPTAVDSDTEARASRLRAHIDSIYIRQELTEVEYILPFPSSKANKNSSTAEGLVENPSATFTANAKVISKEENEKTSICTTTITTSHNTEPYSCSPLHKARTIPPKTVTLDHENDDSDKSPLTKPSPPELVDAETAEQELSPVIEYPAYLTPDVQVKVGVSPTEERMADSRLTGSESAISFGAESYEPEVFYSDNEVPVLQESETVFDSEQYALKDEKCDNAAEESLAFDNSAFEGAEIIDARDASEEGVKSPFEVSRENIYKDSLEAMHSERNKEEPEESPLSQSLDEDFFDKKTPEKDNVQVSKVMFSEERFNGDGTTKTTTSVKTTITITKKELINEPSEAFQQNSTSLIEFETESKNDEPESQEDKEQLEQEAAVLAYEIVGKVKEELLKRPIFKQESSEISDEDLVEVDDAFVHYCASKVDNLSDSDSAKKAFEELSEKLTPTEFKKEEKPLNGSSTQVKIGPSPVSDKERSGSTSGETPFQSCISDASKSPASSRPTSNEFDGTIVIGSGTEYETCATPQDGSTTYLTAASQDTSYATARSSLSAESRESSRESTVSGDSESSGHLGEASSEASETIVLGESRNVETPVIQEEEDEESPEDEGAKTPTNVGIREPYDNEIPESIIRSGVEVSFIGQSSWELIERTTSEESSSSPFEIITNQDVREFGQNNYSSIDTSDRRMFIEPQNFSIEGNDSDQRSLSESTATWRSSSVGTAINVGGQANGTNGGSMDQTSLHGSLIGTQEIRSSFSESSCSFENTTLVETNNQQSSTELANDVQLHFQSNGPVEVDFNPDYDVSEYSAPAATAIVNQNRSQSELPTTQGTPQEGSSEAPTSDTPLVSQSSIASSILSERTRQQLSYDLSPEVSNAAAETLTLRSDDLQQSERPESPVPPVDFADRVIGAQSSLGGAIGFSKEMTPVSDEQQWERSPCSDDADSCMIYTEGIHEFEDNSQHLELYTHQEEGEDNEEVKECDSNQNTRPVSIDIDIPRSKPIPMTARSSGGLTEEGSSTNSSLQEFERLEAEMMAKAGKRSYHGSSDSLGSYGSSKPMSAKGEKDNISVNSLTDFEKLEAECREAESIERAAKEEAARLSEIEEGHESQASDSQETLSDAGHPDSDSDDYERRMSEIDDILKQAQTNVEKMHGVTTTDKSNMLLVFSDQENSDHTDSTSADEKPQEEPKESRPTCAAQHIIARRGLSTESIESHGVSSVSTTNTDSLIARMAELDDAKCDDDGYNNELIVEEGTASSTGDRDVNESSSIERMNLGVSASETSTSDKK</sequence>
<evidence type="ECO:0000313" key="3">
    <source>
        <dbReference type="Proteomes" id="UP000285301"/>
    </source>
</evidence>
<evidence type="ECO:0000313" key="2">
    <source>
        <dbReference type="EMBL" id="RWS04214.1"/>
    </source>
</evidence>
<feature type="compositionally biased region" description="Basic and acidic residues" evidence="1">
    <location>
        <begin position="803"/>
        <end position="812"/>
    </location>
</feature>
<reference evidence="2 3" key="1">
    <citation type="journal article" date="2018" name="Gigascience">
        <title>Genomes of trombidid mites reveal novel predicted allergens and laterally-transferred genes associated with secondary metabolism.</title>
        <authorList>
            <person name="Dong X."/>
            <person name="Chaisiri K."/>
            <person name="Xia D."/>
            <person name="Armstrong S.D."/>
            <person name="Fang Y."/>
            <person name="Donnelly M.J."/>
            <person name="Kadowaki T."/>
            <person name="McGarry J.W."/>
            <person name="Darby A.C."/>
            <person name="Makepeace B.L."/>
        </authorList>
    </citation>
    <scope>NUCLEOTIDE SEQUENCE [LARGE SCALE GENOMIC DNA]</scope>
    <source>
        <strain evidence="2">UoL-WK</strain>
    </source>
</reference>
<feature type="non-terminal residue" evidence="2">
    <location>
        <position position="1796"/>
    </location>
</feature>
<gene>
    <name evidence="2" type="ORF">B4U79_00170</name>
</gene>
<feature type="compositionally biased region" description="Low complexity" evidence="1">
    <location>
        <begin position="1517"/>
        <end position="1532"/>
    </location>
</feature>
<feature type="compositionally biased region" description="Basic and acidic residues" evidence="1">
    <location>
        <begin position="620"/>
        <end position="632"/>
    </location>
</feature>
<feature type="compositionally biased region" description="Polar residues" evidence="1">
    <location>
        <begin position="1327"/>
        <end position="1357"/>
    </location>
</feature>
<dbReference type="EMBL" id="NCKU01005736">
    <property type="protein sequence ID" value="RWS04214.1"/>
    <property type="molecule type" value="Genomic_DNA"/>
</dbReference>
<feature type="region of interest" description="Disordered" evidence="1">
    <location>
        <begin position="1759"/>
        <end position="1796"/>
    </location>
</feature>
<protein>
    <submittedName>
        <fullName evidence="2">Uncharacterized protein</fullName>
    </submittedName>
</protein>
<dbReference type="STRING" id="1965070.A0A3S3NK06"/>
<feature type="compositionally biased region" description="Polar residues" evidence="1">
    <location>
        <begin position="1716"/>
        <end position="1733"/>
    </location>
</feature>
<comment type="caution">
    <text evidence="2">The sequence shown here is derived from an EMBL/GenBank/DDBJ whole genome shotgun (WGS) entry which is preliminary data.</text>
</comment>
<feature type="region of interest" description="Disordered" evidence="1">
    <location>
        <begin position="850"/>
        <end position="884"/>
    </location>
</feature>
<organism evidence="2 3">
    <name type="scientific">Dinothrombium tinctorium</name>
    <dbReference type="NCBI Taxonomy" id="1965070"/>
    <lineage>
        <taxon>Eukaryota</taxon>
        <taxon>Metazoa</taxon>
        <taxon>Ecdysozoa</taxon>
        <taxon>Arthropoda</taxon>
        <taxon>Chelicerata</taxon>
        <taxon>Arachnida</taxon>
        <taxon>Acari</taxon>
        <taxon>Acariformes</taxon>
        <taxon>Trombidiformes</taxon>
        <taxon>Prostigmata</taxon>
        <taxon>Anystina</taxon>
        <taxon>Parasitengona</taxon>
        <taxon>Trombidioidea</taxon>
        <taxon>Trombidiidae</taxon>
        <taxon>Dinothrombium</taxon>
    </lineage>
</organism>
<feature type="compositionally biased region" description="Basic and acidic residues" evidence="1">
    <location>
        <begin position="1583"/>
        <end position="1618"/>
    </location>
</feature>